<reference evidence="2" key="1">
    <citation type="submission" date="2022-11" db="UniProtKB">
        <authorList>
            <consortium name="WormBaseParasite"/>
        </authorList>
    </citation>
    <scope>IDENTIFICATION</scope>
</reference>
<sequence>MKMEKLVKVFGDVFIWNEAPMAPRYAFEIIDRLLRDLTKIDEPFGGKLLLLGEDFRQLLPVLKNGARLECDNLSIRNCGL</sequence>
<proteinExistence type="predicted"/>
<evidence type="ECO:0000313" key="2">
    <source>
        <dbReference type="WBParaSite" id="ES5_v2.g9479.t1"/>
    </source>
</evidence>
<dbReference type="WBParaSite" id="ES5_v2.g9479.t1">
    <property type="protein sequence ID" value="ES5_v2.g9479.t1"/>
    <property type="gene ID" value="ES5_v2.g9479"/>
</dbReference>
<accession>A0AC34GWS1</accession>
<dbReference type="Proteomes" id="UP000887579">
    <property type="component" value="Unplaced"/>
</dbReference>
<protein>
    <submittedName>
        <fullName evidence="2">ATP-dependent DNA helicase</fullName>
    </submittedName>
</protein>
<name>A0AC34GWS1_9BILA</name>
<organism evidence="1 2">
    <name type="scientific">Panagrolaimus sp. ES5</name>
    <dbReference type="NCBI Taxonomy" id="591445"/>
    <lineage>
        <taxon>Eukaryota</taxon>
        <taxon>Metazoa</taxon>
        <taxon>Ecdysozoa</taxon>
        <taxon>Nematoda</taxon>
        <taxon>Chromadorea</taxon>
        <taxon>Rhabditida</taxon>
        <taxon>Tylenchina</taxon>
        <taxon>Panagrolaimomorpha</taxon>
        <taxon>Panagrolaimoidea</taxon>
        <taxon>Panagrolaimidae</taxon>
        <taxon>Panagrolaimus</taxon>
    </lineage>
</organism>
<evidence type="ECO:0000313" key="1">
    <source>
        <dbReference type="Proteomes" id="UP000887579"/>
    </source>
</evidence>